<keyword evidence="2" id="KW-1185">Reference proteome</keyword>
<sequence>MPVDPNDPEWQATDRFALIFRDVAAALVHADPVGLVTTGAPADEYDSEAARITRLVLAEADSREDVLQIAGDVMAYYFGGDRYNGRLGEFADAVCELRRDE</sequence>
<accession>A0ABT4RKC0</accession>
<name>A0ABT4RKC0_9ACTN</name>
<comment type="caution">
    <text evidence="1">The sequence shown here is derived from an EMBL/GenBank/DDBJ whole genome shotgun (WGS) entry which is preliminary data.</text>
</comment>
<organism evidence="1 2">
    <name type="scientific">Solirubrobacter deserti</name>
    <dbReference type="NCBI Taxonomy" id="2282478"/>
    <lineage>
        <taxon>Bacteria</taxon>
        <taxon>Bacillati</taxon>
        <taxon>Actinomycetota</taxon>
        <taxon>Thermoleophilia</taxon>
        <taxon>Solirubrobacterales</taxon>
        <taxon>Solirubrobacteraceae</taxon>
        <taxon>Solirubrobacter</taxon>
    </lineage>
</organism>
<dbReference type="EMBL" id="JAPCID010000019">
    <property type="protein sequence ID" value="MDA0138898.1"/>
    <property type="molecule type" value="Genomic_DNA"/>
</dbReference>
<protein>
    <submittedName>
        <fullName evidence="1">Uncharacterized protein</fullName>
    </submittedName>
</protein>
<dbReference type="RefSeq" id="WP_202953385.1">
    <property type="nucleotide sequence ID" value="NZ_JAPCID010000019.1"/>
</dbReference>
<dbReference type="Proteomes" id="UP001147700">
    <property type="component" value="Unassembled WGS sequence"/>
</dbReference>
<evidence type="ECO:0000313" key="2">
    <source>
        <dbReference type="Proteomes" id="UP001147700"/>
    </source>
</evidence>
<evidence type="ECO:0000313" key="1">
    <source>
        <dbReference type="EMBL" id="MDA0138898.1"/>
    </source>
</evidence>
<proteinExistence type="predicted"/>
<gene>
    <name evidence="1" type="ORF">OJ962_15450</name>
</gene>
<reference evidence="1" key="1">
    <citation type="submission" date="2022-10" db="EMBL/GenBank/DDBJ databases">
        <title>The WGS of Solirubrobacter sp. CPCC 204708.</title>
        <authorList>
            <person name="Jiang Z."/>
        </authorList>
    </citation>
    <scope>NUCLEOTIDE SEQUENCE</scope>
    <source>
        <strain evidence="1">CPCC 204708</strain>
    </source>
</reference>